<feature type="domain" description="C2H2-type" evidence="7">
    <location>
        <begin position="362"/>
        <end position="390"/>
    </location>
</feature>
<keyword evidence="8" id="KW-1185">Reference proteome</keyword>
<proteinExistence type="predicted"/>
<evidence type="ECO:0000256" key="5">
    <source>
        <dbReference type="PROSITE-ProRule" id="PRU00042"/>
    </source>
</evidence>
<evidence type="ECO:0000256" key="3">
    <source>
        <dbReference type="ARBA" id="ARBA00022771"/>
    </source>
</evidence>
<dbReference type="OrthoDB" id="3561125at2759"/>
<evidence type="ECO:0000256" key="1">
    <source>
        <dbReference type="ARBA" id="ARBA00022723"/>
    </source>
</evidence>
<keyword evidence="3 5" id="KW-0863">Zinc-finger</keyword>
<dbReference type="PROSITE" id="PS50157">
    <property type="entry name" value="ZINC_FINGER_C2H2_2"/>
    <property type="match status" value="4"/>
</dbReference>
<dbReference type="RefSeq" id="XP_047740334.1">
    <property type="nucleotide sequence ID" value="XM_047884378.1"/>
</dbReference>
<feature type="domain" description="C2H2-type" evidence="7">
    <location>
        <begin position="275"/>
        <end position="303"/>
    </location>
</feature>
<dbReference type="AlphaFoldDB" id="A0A8B7NG39"/>
<evidence type="ECO:0000256" key="2">
    <source>
        <dbReference type="ARBA" id="ARBA00022737"/>
    </source>
</evidence>
<evidence type="ECO:0000313" key="10">
    <source>
        <dbReference type="RefSeq" id="XP_047740334.1"/>
    </source>
</evidence>
<dbReference type="PROSITE" id="PS00028">
    <property type="entry name" value="ZINC_FINGER_C2H2_1"/>
    <property type="match status" value="1"/>
</dbReference>
<sequence>MEDLIFSSIFAEQAISSDKSSGDAFSPDLDYDVFKDGLLDWLEENGPAANSSSQFPLLQELDADAPQEPLSSGDPGSTITSPAPQLLVNNCIRTGHGSDLSVKSGHASDFSAKSGHASDLSVKSGHASDFSAKSGHASDINNPDDIINPGTSELNCTKNLNNVKLSLKQKNSWTEKRTSNYSQNNSSEIKITYSTLPPTKQRTGRRSNTASTAIPASGKCQYCDYSTTHKYNLKVHIQRKHLPKTCHDTSTSQLSDNPVQLQYPVNGTASTGSWHQCSLCPYMSRSKWQLARHTRRKHEAVKPFKCPQCPYACSENTKLTAHHLSVHTDLKPYKCMLCLFSTSNKMSLKTHTAALHATDKPYKCERCPFSTGVLSTLKRHLLRSHGGQELLSCGDCEFKTYFRDDLRRHRLRRHVPSKPHRCLLCDYTAAEPRAIKRHLRRMHPQQEGGAGVGGQ</sequence>
<evidence type="ECO:0000259" key="7">
    <source>
        <dbReference type="PROSITE" id="PS50157"/>
    </source>
</evidence>
<dbReference type="OMA" id="DDIFRYC"/>
<dbReference type="KEGG" id="hazt:108669696"/>
<dbReference type="GO" id="GO:0045944">
    <property type="term" value="P:positive regulation of transcription by RNA polymerase II"/>
    <property type="evidence" value="ECO:0007669"/>
    <property type="project" value="TreeGrafter"/>
</dbReference>
<evidence type="ECO:0000256" key="4">
    <source>
        <dbReference type="ARBA" id="ARBA00022833"/>
    </source>
</evidence>
<dbReference type="InterPro" id="IPR036236">
    <property type="entry name" value="Znf_C2H2_sf"/>
</dbReference>
<reference evidence="9 10" key="1">
    <citation type="submission" date="2025-04" db="UniProtKB">
        <authorList>
            <consortium name="RefSeq"/>
        </authorList>
    </citation>
    <scope>IDENTIFICATION</scope>
    <source>
        <tissue evidence="9 10">Whole organism</tissue>
    </source>
</reference>
<dbReference type="GO" id="GO:0008270">
    <property type="term" value="F:zinc ion binding"/>
    <property type="evidence" value="ECO:0007669"/>
    <property type="project" value="UniProtKB-KW"/>
</dbReference>
<dbReference type="RefSeq" id="XP_047740336.1">
    <property type="nucleotide sequence ID" value="XM_047884380.1"/>
</dbReference>
<dbReference type="RefSeq" id="XP_018012590.1">
    <property type="nucleotide sequence ID" value="XM_018157101.2"/>
</dbReference>
<dbReference type="PANTHER" id="PTHR24403:SF109">
    <property type="entry name" value="ZINC FINGER PROTEIN 845-LIKE"/>
    <property type="match status" value="1"/>
</dbReference>
<dbReference type="GeneID" id="108669696"/>
<feature type="domain" description="C2H2-type" evidence="7">
    <location>
        <begin position="333"/>
        <end position="361"/>
    </location>
</feature>
<name>A0A8B7NG39_HYAAZ</name>
<feature type="region of interest" description="Disordered" evidence="6">
    <location>
        <begin position="104"/>
        <end position="145"/>
    </location>
</feature>
<evidence type="ECO:0000313" key="8">
    <source>
        <dbReference type="Proteomes" id="UP000694843"/>
    </source>
</evidence>
<keyword evidence="2" id="KW-0677">Repeat</keyword>
<dbReference type="SUPFAM" id="SSF57667">
    <property type="entry name" value="beta-beta-alpha zinc fingers"/>
    <property type="match status" value="4"/>
</dbReference>
<evidence type="ECO:0000313" key="11">
    <source>
        <dbReference type="RefSeq" id="XP_047740336.1"/>
    </source>
</evidence>
<evidence type="ECO:0000256" key="6">
    <source>
        <dbReference type="SAM" id="MobiDB-lite"/>
    </source>
</evidence>
<accession>A0A8B7NG39</accession>
<dbReference type="Gene3D" id="3.30.160.60">
    <property type="entry name" value="Classic Zinc Finger"/>
    <property type="match status" value="4"/>
</dbReference>
<dbReference type="Proteomes" id="UP000694843">
    <property type="component" value="Unplaced"/>
</dbReference>
<keyword evidence="1" id="KW-0479">Metal-binding</keyword>
<gene>
    <name evidence="9 10 11" type="primary">LOC108669696</name>
</gene>
<dbReference type="SMART" id="SM00355">
    <property type="entry name" value="ZnF_C2H2"/>
    <property type="match status" value="7"/>
</dbReference>
<feature type="domain" description="C2H2-type" evidence="7">
    <location>
        <begin position="304"/>
        <end position="332"/>
    </location>
</feature>
<protein>
    <submittedName>
        <fullName evidence="9 10">Zinc finger protein 260 isoform X1</fullName>
    </submittedName>
    <submittedName>
        <fullName evidence="11">Zinc finger protein 260 isoform X2</fullName>
    </submittedName>
</protein>
<dbReference type="GO" id="GO:0005634">
    <property type="term" value="C:nucleus"/>
    <property type="evidence" value="ECO:0007669"/>
    <property type="project" value="TreeGrafter"/>
</dbReference>
<dbReference type="InterPro" id="IPR050688">
    <property type="entry name" value="Zinc_finger/UBP_domain"/>
</dbReference>
<keyword evidence="4" id="KW-0862">Zinc</keyword>
<dbReference type="PANTHER" id="PTHR24403">
    <property type="entry name" value="ZINC FINGER PROTEIN"/>
    <property type="match status" value="1"/>
</dbReference>
<evidence type="ECO:0000313" key="9">
    <source>
        <dbReference type="RefSeq" id="XP_018012590.1"/>
    </source>
</evidence>
<organism evidence="8 9">
    <name type="scientific">Hyalella azteca</name>
    <name type="common">Amphipod</name>
    <dbReference type="NCBI Taxonomy" id="294128"/>
    <lineage>
        <taxon>Eukaryota</taxon>
        <taxon>Metazoa</taxon>
        <taxon>Ecdysozoa</taxon>
        <taxon>Arthropoda</taxon>
        <taxon>Crustacea</taxon>
        <taxon>Multicrustacea</taxon>
        <taxon>Malacostraca</taxon>
        <taxon>Eumalacostraca</taxon>
        <taxon>Peracarida</taxon>
        <taxon>Amphipoda</taxon>
        <taxon>Senticaudata</taxon>
        <taxon>Talitrida</taxon>
        <taxon>Talitroidea</taxon>
        <taxon>Hyalellidae</taxon>
        <taxon>Hyalella</taxon>
    </lineage>
</organism>
<dbReference type="Pfam" id="PF13909">
    <property type="entry name" value="zf-H2C2_5"/>
    <property type="match status" value="1"/>
</dbReference>
<dbReference type="InterPro" id="IPR013087">
    <property type="entry name" value="Znf_C2H2_type"/>
</dbReference>